<comment type="pathway">
    <text evidence="1 6">Purine metabolism; IMP biosynthesis via de novo pathway; N(2)-formyl-N(1)-(5-phospho-D-ribosyl)glycinamide from N(1)-(5-phospho-D-ribosyl)glycinamide (10-formyl THF route): step 1/1.</text>
</comment>
<evidence type="ECO:0000256" key="5">
    <source>
        <dbReference type="ARBA" id="ARBA00047664"/>
    </source>
</evidence>
<dbReference type="NCBIfam" id="TIGR00639">
    <property type="entry name" value="PurN"/>
    <property type="match status" value="1"/>
</dbReference>
<protein>
    <recommendedName>
        <fullName evidence="6">Phosphoribosylglycinamide formyltransferase</fullName>
        <ecNumber evidence="6">2.1.2.2</ecNumber>
    </recommendedName>
    <alternativeName>
        <fullName evidence="6">5'-phosphoribosylglycinamide transformylase</fullName>
    </alternativeName>
    <alternativeName>
        <fullName evidence="6">GAR transformylase</fullName>
        <shortName evidence="6">GART</shortName>
    </alternativeName>
</protein>
<comment type="function">
    <text evidence="6">Catalyzes the transfer of a formyl group from 10-formyltetrahydrofolate to 5-phospho-ribosyl-glycinamide (GAR), producing 5-phospho-ribosyl-N-formylglycinamide (FGAR) and tetrahydrofolate.</text>
</comment>
<sequence>MSCRIVVLISGSGSNLQAFIDTLHRQQADIVAVISNRADAFGLERAANADIPTAVLDHRDYADRASYDQALAALIDTFAPDLVILAGFMRILSAGFVQHYQGRLLNIHPSLLPKYTGLHTHQRALAAGDKEHGATVHFVTEELDGGPAILQSHVPVLADDTPDTLAERVRVTEHRLYPLAAMLYASGRLRLKDGQACLDGTPIASCGLRLDQFETDTRGHLHD</sequence>
<dbReference type="PROSITE" id="PS00373">
    <property type="entry name" value="GART"/>
    <property type="match status" value="1"/>
</dbReference>
<dbReference type="InterPro" id="IPR002376">
    <property type="entry name" value="Formyl_transf_N"/>
</dbReference>
<dbReference type="GO" id="GO:0006189">
    <property type="term" value="P:'de novo' IMP biosynthetic process"/>
    <property type="evidence" value="ECO:0007669"/>
    <property type="project" value="UniProtKB-UniRule"/>
</dbReference>
<feature type="active site" description="Proton donor" evidence="6">
    <location>
        <position position="108"/>
    </location>
</feature>
<feature type="binding site" evidence="6">
    <location>
        <position position="106"/>
    </location>
    <ligand>
        <name>(6R)-10-formyltetrahydrofolate</name>
        <dbReference type="ChEBI" id="CHEBI:195366"/>
    </ligand>
</feature>
<evidence type="ECO:0000256" key="6">
    <source>
        <dbReference type="HAMAP-Rule" id="MF_01930"/>
    </source>
</evidence>
<dbReference type="Pfam" id="PF00551">
    <property type="entry name" value="Formyl_trans_N"/>
    <property type="match status" value="1"/>
</dbReference>
<keyword evidence="2 6" id="KW-0808">Transferase</keyword>
<evidence type="ECO:0000256" key="3">
    <source>
        <dbReference type="ARBA" id="ARBA00022755"/>
    </source>
</evidence>
<dbReference type="AlphaFoldDB" id="A0A078M498"/>
<accession>A0A078M498</accession>
<name>A0A078M498_9PSED</name>
<comment type="catalytic activity">
    <reaction evidence="5 6">
        <text>N(1)-(5-phospho-beta-D-ribosyl)glycinamide + (6R)-10-formyltetrahydrofolate = N(2)-formyl-N(1)-(5-phospho-beta-D-ribosyl)glycinamide + (6S)-5,6,7,8-tetrahydrofolate + H(+)</text>
        <dbReference type="Rhea" id="RHEA:15053"/>
        <dbReference type="ChEBI" id="CHEBI:15378"/>
        <dbReference type="ChEBI" id="CHEBI:57453"/>
        <dbReference type="ChEBI" id="CHEBI:143788"/>
        <dbReference type="ChEBI" id="CHEBI:147286"/>
        <dbReference type="ChEBI" id="CHEBI:195366"/>
        <dbReference type="EC" id="2.1.2.2"/>
    </reaction>
</comment>
<dbReference type="PATRIC" id="fig|1461581.3.peg.705"/>
<dbReference type="InterPro" id="IPR004607">
    <property type="entry name" value="GART"/>
</dbReference>
<dbReference type="Gene3D" id="3.40.50.170">
    <property type="entry name" value="Formyl transferase, N-terminal domain"/>
    <property type="match status" value="1"/>
</dbReference>
<organism evidence="8">
    <name type="scientific">Pseudomonas saudimassiliensis</name>
    <dbReference type="NCBI Taxonomy" id="1461581"/>
    <lineage>
        <taxon>Bacteria</taxon>
        <taxon>Pseudomonadati</taxon>
        <taxon>Pseudomonadota</taxon>
        <taxon>Gammaproteobacteria</taxon>
        <taxon>Pseudomonadales</taxon>
        <taxon>Pseudomonadaceae</taxon>
        <taxon>Pseudomonas</taxon>
    </lineage>
</organism>
<gene>
    <name evidence="6 8" type="primary">purN</name>
    <name evidence="8" type="ORF">BN1049_00721</name>
</gene>
<feature type="binding site" evidence="6">
    <location>
        <begin position="13"/>
        <end position="15"/>
    </location>
    <ligand>
        <name>N(1)-(5-phospho-beta-D-ribosyl)glycinamide</name>
        <dbReference type="ChEBI" id="CHEBI:143788"/>
    </ligand>
</feature>
<feature type="binding site" evidence="6">
    <location>
        <begin position="89"/>
        <end position="92"/>
    </location>
    <ligand>
        <name>(6R)-10-formyltetrahydrofolate</name>
        <dbReference type="ChEBI" id="CHEBI:195366"/>
    </ligand>
</feature>
<evidence type="ECO:0000256" key="2">
    <source>
        <dbReference type="ARBA" id="ARBA00022679"/>
    </source>
</evidence>
<feature type="site" description="Raises pKa of active site His" evidence="6">
    <location>
        <position position="144"/>
    </location>
</feature>
<dbReference type="UniPathway" id="UPA00074">
    <property type="reaction ID" value="UER00126"/>
</dbReference>
<dbReference type="OrthoDB" id="9806170at2"/>
<dbReference type="HAMAP" id="MF_01930">
    <property type="entry name" value="PurN"/>
    <property type="match status" value="1"/>
</dbReference>
<evidence type="ECO:0000256" key="4">
    <source>
        <dbReference type="ARBA" id="ARBA00038440"/>
    </source>
</evidence>
<dbReference type="EC" id="2.1.2.2" evidence="6"/>
<dbReference type="PANTHER" id="PTHR43369:SF2">
    <property type="entry name" value="PHOSPHORIBOSYLGLYCINAMIDE FORMYLTRANSFERASE"/>
    <property type="match status" value="1"/>
</dbReference>
<evidence type="ECO:0000259" key="7">
    <source>
        <dbReference type="Pfam" id="PF00551"/>
    </source>
</evidence>
<evidence type="ECO:0000313" key="8">
    <source>
        <dbReference type="EMBL" id="CEA02328.1"/>
    </source>
</evidence>
<dbReference type="RefSeq" id="WP_044498356.1">
    <property type="nucleotide sequence ID" value="NZ_LK391969.1"/>
</dbReference>
<proteinExistence type="inferred from homology"/>
<dbReference type="InterPro" id="IPR001555">
    <property type="entry name" value="GART_AS"/>
</dbReference>
<dbReference type="GO" id="GO:0004644">
    <property type="term" value="F:phosphoribosylglycinamide formyltransferase activity"/>
    <property type="evidence" value="ECO:0007669"/>
    <property type="project" value="UniProtKB-UniRule"/>
</dbReference>
<comment type="similarity">
    <text evidence="4 6">Belongs to the GART family.</text>
</comment>
<dbReference type="EMBL" id="LK391969">
    <property type="protein sequence ID" value="CEF25804.1"/>
    <property type="molecule type" value="Genomic_DNA"/>
</dbReference>
<feature type="domain" description="Formyl transferase N-terminal" evidence="7">
    <location>
        <begin position="4"/>
        <end position="180"/>
    </location>
</feature>
<dbReference type="CDD" id="cd08645">
    <property type="entry name" value="FMT_core_GART"/>
    <property type="match status" value="1"/>
</dbReference>
<dbReference type="GO" id="GO:0005829">
    <property type="term" value="C:cytosol"/>
    <property type="evidence" value="ECO:0007669"/>
    <property type="project" value="TreeGrafter"/>
</dbReference>
<dbReference type="SUPFAM" id="SSF53328">
    <property type="entry name" value="Formyltransferase"/>
    <property type="match status" value="1"/>
</dbReference>
<reference evidence="8" key="1">
    <citation type="submission" date="2014-07" db="EMBL/GenBank/DDBJ databases">
        <authorList>
            <person name="Urmite Genomes Urmite Genomes"/>
        </authorList>
    </citation>
    <scope>NUCLEOTIDE SEQUENCE</scope>
    <source>
        <strain evidence="8">12M76_air</strain>
    </source>
</reference>
<keyword evidence="3 6" id="KW-0658">Purine biosynthesis</keyword>
<evidence type="ECO:0000256" key="1">
    <source>
        <dbReference type="ARBA" id="ARBA00005054"/>
    </source>
</evidence>
<dbReference type="InterPro" id="IPR036477">
    <property type="entry name" value="Formyl_transf_N_sf"/>
</dbReference>
<dbReference type="PANTHER" id="PTHR43369">
    <property type="entry name" value="PHOSPHORIBOSYLGLYCINAMIDE FORMYLTRANSFERASE"/>
    <property type="match status" value="1"/>
</dbReference>
<dbReference type="EMBL" id="LM997413">
    <property type="protein sequence ID" value="CEA02328.1"/>
    <property type="molecule type" value="Genomic_DNA"/>
</dbReference>
<feature type="binding site" evidence="6">
    <location>
        <position position="64"/>
    </location>
    <ligand>
        <name>(6R)-10-formyltetrahydrofolate</name>
        <dbReference type="ChEBI" id="CHEBI:195366"/>
    </ligand>
</feature>